<comment type="caution">
    <text evidence="1">The sequence shown here is derived from an EMBL/GenBank/DDBJ whole genome shotgun (WGS) entry which is preliminary data.</text>
</comment>
<protein>
    <submittedName>
        <fullName evidence="1">Uncharacterized protein</fullName>
    </submittedName>
</protein>
<gene>
    <name evidence="1" type="ORF">LCGC14_2787650</name>
</gene>
<reference evidence="1" key="1">
    <citation type="journal article" date="2015" name="Nature">
        <title>Complex archaea that bridge the gap between prokaryotes and eukaryotes.</title>
        <authorList>
            <person name="Spang A."/>
            <person name="Saw J.H."/>
            <person name="Jorgensen S.L."/>
            <person name="Zaremba-Niedzwiedzka K."/>
            <person name="Martijn J."/>
            <person name="Lind A.E."/>
            <person name="van Eijk R."/>
            <person name="Schleper C."/>
            <person name="Guy L."/>
            <person name="Ettema T.J."/>
        </authorList>
    </citation>
    <scope>NUCLEOTIDE SEQUENCE</scope>
</reference>
<organism evidence="1">
    <name type="scientific">marine sediment metagenome</name>
    <dbReference type="NCBI Taxonomy" id="412755"/>
    <lineage>
        <taxon>unclassified sequences</taxon>
        <taxon>metagenomes</taxon>
        <taxon>ecological metagenomes</taxon>
    </lineage>
</organism>
<name>A0A0F9BI04_9ZZZZ</name>
<proteinExistence type="predicted"/>
<dbReference type="EMBL" id="LAZR01051967">
    <property type="protein sequence ID" value="KKK84011.1"/>
    <property type="molecule type" value="Genomic_DNA"/>
</dbReference>
<evidence type="ECO:0000313" key="1">
    <source>
        <dbReference type="EMBL" id="KKK84011.1"/>
    </source>
</evidence>
<dbReference type="AlphaFoldDB" id="A0A0F9BI04"/>
<sequence>MDYRKLLLQFIGSLTLADHLGDVSDDIDTVLKRLDVSVEWDELGELGDALGKMGVTTLYGTSLVDDDK</sequence>
<accession>A0A0F9BI04</accession>